<reference evidence="1" key="2">
    <citation type="journal article" date="2022" name="New Phytol.">
        <title>Evolutionary transition to the ectomycorrhizal habit in the genomes of a hyperdiverse lineage of mushroom-forming fungi.</title>
        <authorList>
            <person name="Looney B."/>
            <person name="Miyauchi S."/>
            <person name="Morin E."/>
            <person name="Drula E."/>
            <person name="Courty P.E."/>
            <person name="Kohler A."/>
            <person name="Kuo A."/>
            <person name="LaButti K."/>
            <person name="Pangilinan J."/>
            <person name="Lipzen A."/>
            <person name="Riley R."/>
            <person name="Andreopoulos W."/>
            <person name="He G."/>
            <person name="Johnson J."/>
            <person name="Nolan M."/>
            <person name="Tritt A."/>
            <person name="Barry K.W."/>
            <person name="Grigoriev I.V."/>
            <person name="Nagy L.G."/>
            <person name="Hibbett D."/>
            <person name="Henrissat B."/>
            <person name="Matheny P.B."/>
            <person name="Labbe J."/>
            <person name="Martin F.M."/>
        </authorList>
    </citation>
    <scope>NUCLEOTIDE SEQUENCE</scope>
    <source>
        <strain evidence="1">EC-137</strain>
    </source>
</reference>
<evidence type="ECO:0000313" key="1">
    <source>
        <dbReference type="EMBL" id="KAI0028579.1"/>
    </source>
</evidence>
<dbReference type="EMBL" id="MU273741">
    <property type="protein sequence ID" value="KAI0028579.1"/>
    <property type="molecule type" value="Genomic_DNA"/>
</dbReference>
<name>A0ACB8Q9R6_9AGAM</name>
<evidence type="ECO:0000313" key="2">
    <source>
        <dbReference type="Proteomes" id="UP000814128"/>
    </source>
</evidence>
<reference evidence="1" key="1">
    <citation type="submission" date="2021-02" db="EMBL/GenBank/DDBJ databases">
        <authorList>
            <consortium name="DOE Joint Genome Institute"/>
            <person name="Ahrendt S."/>
            <person name="Looney B.P."/>
            <person name="Miyauchi S."/>
            <person name="Morin E."/>
            <person name="Drula E."/>
            <person name="Courty P.E."/>
            <person name="Chicoki N."/>
            <person name="Fauchery L."/>
            <person name="Kohler A."/>
            <person name="Kuo A."/>
            <person name="Labutti K."/>
            <person name="Pangilinan J."/>
            <person name="Lipzen A."/>
            <person name="Riley R."/>
            <person name="Andreopoulos W."/>
            <person name="He G."/>
            <person name="Johnson J."/>
            <person name="Barry K.W."/>
            <person name="Grigoriev I.V."/>
            <person name="Nagy L."/>
            <person name="Hibbett D."/>
            <person name="Henrissat B."/>
            <person name="Matheny P.B."/>
            <person name="Labbe J."/>
            <person name="Martin F."/>
        </authorList>
    </citation>
    <scope>NUCLEOTIDE SEQUENCE</scope>
    <source>
        <strain evidence="1">EC-137</strain>
    </source>
</reference>
<organism evidence="1 2">
    <name type="scientific">Vararia minispora EC-137</name>
    <dbReference type="NCBI Taxonomy" id="1314806"/>
    <lineage>
        <taxon>Eukaryota</taxon>
        <taxon>Fungi</taxon>
        <taxon>Dikarya</taxon>
        <taxon>Basidiomycota</taxon>
        <taxon>Agaricomycotina</taxon>
        <taxon>Agaricomycetes</taxon>
        <taxon>Russulales</taxon>
        <taxon>Lachnocladiaceae</taxon>
        <taxon>Vararia</taxon>
    </lineage>
</organism>
<keyword evidence="2" id="KW-1185">Reference proteome</keyword>
<accession>A0ACB8Q9R6</accession>
<dbReference type="Proteomes" id="UP000814128">
    <property type="component" value="Unassembled WGS sequence"/>
</dbReference>
<proteinExistence type="predicted"/>
<protein>
    <submittedName>
        <fullName evidence="1">Uncharacterized protein</fullName>
    </submittedName>
</protein>
<comment type="caution">
    <text evidence="1">The sequence shown here is derived from an EMBL/GenBank/DDBJ whole genome shotgun (WGS) entry which is preliminary data.</text>
</comment>
<gene>
    <name evidence="1" type="ORF">K488DRAFT_73667</name>
</gene>
<sequence>MGLGKLAATATAYRLATAAAADDSLSSTASSSAEGRRRPLLNEPGGSNYGAIHRSSSPEALRWTVAENGVSAPTVDEIDVEGLLEDHGLFIGSYDHLVRLWAFVPLSTVLALALLAPIPALFRTPAPPAPFPFSELLIGAALWTLAHQLRPPLYAALASVAAPLPAHILAALAALTHAALRSALRVAGVVALRITGAASVDNAAFARVWAFALGCAAADAIAGTAQGYAQLALYSDVLVARTDARALVAAWLRGRSASKARAHARDASSTSPAGAELRRPLRVVRQNSAAGARLELERELDALVAFKAREELEELYGMHVVHIPVFVVCLLRVASLFLLLGFTLILAAAYLASPLAPLALPHTASVAPFWAIFAAACVLHAALAQVHAPPLLARVGVHVAAYAALLVGLGAFFAGLAMWDGLS</sequence>